<keyword evidence="4 10" id="KW-0812">Transmembrane</keyword>
<evidence type="ECO:0000256" key="5">
    <source>
        <dbReference type="ARBA" id="ARBA00022729"/>
    </source>
</evidence>
<evidence type="ECO:0000256" key="1">
    <source>
        <dbReference type="ARBA" id="ARBA00004571"/>
    </source>
</evidence>
<name>A0A328C497_9DELT</name>
<feature type="chain" id="PRO_5016344873" description="TonB-dependent receptor" evidence="13">
    <location>
        <begin position="26"/>
        <end position="778"/>
    </location>
</feature>
<feature type="region of interest" description="Disordered" evidence="12">
    <location>
        <begin position="23"/>
        <end position="59"/>
    </location>
</feature>
<keyword evidence="2 10" id="KW-0813">Transport</keyword>
<proteinExistence type="inferred from homology"/>
<dbReference type="Pfam" id="PF07715">
    <property type="entry name" value="Plug"/>
    <property type="match status" value="1"/>
</dbReference>
<keyword evidence="9 10" id="KW-0998">Cell outer membrane</keyword>
<dbReference type="AlphaFoldDB" id="A0A328C497"/>
<dbReference type="Gene3D" id="2.40.170.20">
    <property type="entry name" value="TonB-dependent receptor, beta-barrel domain"/>
    <property type="match status" value="1"/>
</dbReference>
<dbReference type="SUPFAM" id="SSF56935">
    <property type="entry name" value="Porins"/>
    <property type="match status" value="1"/>
</dbReference>
<dbReference type="InterPro" id="IPR037066">
    <property type="entry name" value="Plug_dom_sf"/>
</dbReference>
<dbReference type="Proteomes" id="UP000249169">
    <property type="component" value="Unassembled WGS sequence"/>
</dbReference>
<evidence type="ECO:0000313" key="16">
    <source>
        <dbReference type="EMBL" id="RAL21214.1"/>
    </source>
</evidence>
<comment type="similarity">
    <text evidence="10 11">Belongs to the TonB-dependent receptor family.</text>
</comment>
<dbReference type="EMBL" id="QHKO01000006">
    <property type="protein sequence ID" value="RAL21214.1"/>
    <property type="molecule type" value="Genomic_DNA"/>
</dbReference>
<dbReference type="InterPro" id="IPR010917">
    <property type="entry name" value="TonB_rcpt_CS"/>
</dbReference>
<feature type="domain" description="TonB-dependent receptor-like beta-barrel" evidence="14">
    <location>
        <begin position="311"/>
        <end position="751"/>
    </location>
</feature>
<dbReference type="Pfam" id="PF00593">
    <property type="entry name" value="TonB_dep_Rec_b-barrel"/>
    <property type="match status" value="1"/>
</dbReference>
<comment type="caution">
    <text evidence="16">The sequence shown here is derived from an EMBL/GenBank/DDBJ whole genome shotgun (WGS) entry which is preliminary data.</text>
</comment>
<feature type="signal peptide" evidence="13">
    <location>
        <begin position="1"/>
        <end position="25"/>
    </location>
</feature>
<evidence type="ECO:0008006" key="18">
    <source>
        <dbReference type="Google" id="ProtNLM"/>
    </source>
</evidence>
<keyword evidence="5 13" id="KW-0732">Signal</keyword>
<comment type="subcellular location">
    <subcellularLocation>
        <location evidence="1 10">Cell outer membrane</location>
        <topology evidence="1 10">Multi-pass membrane protein</topology>
    </subcellularLocation>
</comment>
<evidence type="ECO:0000256" key="8">
    <source>
        <dbReference type="ARBA" id="ARBA00023170"/>
    </source>
</evidence>
<dbReference type="InterPro" id="IPR012910">
    <property type="entry name" value="Plug_dom"/>
</dbReference>
<keyword evidence="7 10" id="KW-0472">Membrane</keyword>
<evidence type="ECO:0000256" key="4">
    <source>
        <dbReference type="ARBA" id="ARBA00022692"/>
    </source>
</evidence>
<dbReference type="PROSITE" id="PS52016">
    <property type="entry name" value="TONB_DEPENDENT_REC_3"/>
    <property type="match status" value="1"/>
</dbReference>
<accession>A0A328C497</accession>
<evidence type="ECO:0000256" key="6">
    <source>
        <dbReference type="ARBA" id="ARBA00023077"/>
    </source>
</evidence>
<dbReference type="PROSITE" id="PS01156">
    <property type="entry name" value="TONB_DEPENDENT_REC_2"/>
    <property type="match status" value="1"/>
</dbReference>
<dbReference type="OrthoDB" id="9763670at2"/>
<dbReference type="PANTHER" id="PTHR30069:SF29">
    <property type="entry name" value="HEMOGLOBIN AND HEMOGLOBIN-HAPTOGLOBIN-BINDING PROTEIN 1-RELATED"/>
    <property type="match status" value="1"/>
</dbReference>
<dbReference type="RefSeq" id="WP_111730502.1">
    <property type="nucleotide sequence ID" value="NZ_QHKO01000006.1"/>
</dbReference>
<dbReference type="GO" id="GO:0015344">
    <property type="term" value="F:siderophore uptake transmembrane transporter activity"/>
    <property type="evidence" value="ECO:0007669"/>
    <property type="project" value="TreeGrafter"/>
</dbReference>
<keyword evidence="6 11" id="KW-0798">TonB box</keyword>
<dbReference type="GO" id="GO:0009279">
    <property type="term" value="C:cell outer membrane"/>
    <property type="evidence" value="ECO:0007669"/>
    <property type="project" value="UniProtKB-SubCell"/>
</dbReference>
<gene>
    <name evidence="16" type="ORF">DL240_13865</name>
</gene>
<feature type="domain" description="TonB-dependent receptor plug" evidence="15">
    <location>
        <begin position="76"/>
        <end position="181"/>
    </location>
</feature>
<protein>
    <recommendedName>
        <fullName evidence="18">TonB-dependent receptor</fullName>
    </recommendedName>
</protein>
<evidence type="ECO:0000256" key="12">
    <source>
        <dbReference type="SAM" id="MobiDB-lite"/>
    </source>
</evidence>
<evidence type="ECO:0000256" key="7">
    <source>
        <dbReference type="ARBA" id="ARBA00023136"/>
    </source>
</evidence>
<evidence type="ECO:0000313" key="17">
    <source>
        <dbReference type="Proteomes" id="UP000249169"/>
    </source>
</evidence>
<evidence type="ECO:0000259" key="14">
    <source>
        <dbReference type="Pfam" id="PF00593"/>
    </source>
</evidence>
<dbReference type="InterPro" id="IPR000531">
    <property type="entry name" value="Beta-barrel_TonB"/>
</dbReference>
<reference evidence="16 17" key="1">
    <citation type="submission" date="2018-05" db="EMBL/GenBank/DDBJ databases">
        <title>Lujinxingia marina gen. nov. sp. nov., a new facultative anaerobic member of the class Deltaproteobacteria, and proposal of Lujinxingaceae fam. nov.</title>
        <authorList>
            <person name="Li C.-M."/>
        </authorList>
    </citation>
    <scope>NUCLEOTIDE SEQUENCE [LARGE SCALE GENOMIC DNA]</scope>
    <source>
        <strain evidence="16 17">B210</strain>
    </source>
</reference>
<dbReference type="GO" id="GO:0044718">
    <property type="term" value="P:siderophore transmembrane transport"/>
    <property type="evidence" value="ECO:0007669"/>
    <property type="project" value="TreeGrafter"/>
</dbReference>
<evidence type="ECO:0000256" key="9">
    <source>
        <dbReference type="ARBA" id="ARBA00023237"/>
    </source>
</evidence>
<evidence type="ECO:0000256" key="10">
    <source>
        <dbReference type="PROSITE-ProRule" id="PRU01360"/>
    </source>
</evidence>
<organism evidence="16 17">
    <name type="scientific">Lujinxingia litoralis</name>
    <dbReference type="NCBI Taxonomy" id="2211119"/>
    <lineage>
        <taxon>Bacteria</taxon>
        <taxon>Deltaproteobacteria</taxon>
        <taxon>Bradymonadales</taxon>
        <taxon>Lujinxingiaceae</taxon>
        <taxon>Lujinxingia</taxon>
    </lineage>
</organism>
<dbReference type="Gene3D" id="2.170.130.10">
    <property type="entry name" value="TonB-dependent receptor, plug domain"/>
    <property type="match status" value="1"/>
</dbReference>
<keyword evidence="3 10" id="KW-1134">Transmembrane beta strand</keyword>
<dbReference type="InterPro" id="IPR039426">
    <property type="entry name" value="TonB-dep_rcpt-like"/>
</dbReference>
<keyword evidence="17" id="KW-1185">Reference proteome</keyword>
<evidence type="ECO:0000256" key="2">
    <source>
        <dbReference type="ARBA" id="ARBA00022448"/>
    </source>
</evidence>
<evidence type="ECO:0000256" key="3">
    <source>
        <dbReference type="ARBA" id="ARBA00022452"/>
    </source>
</evidence>
<evidence type="ECO:0000256" key="11">
    <source>
        <dbReference type="RuleBase" id="RU003357"/>
    </source>
</evidence>
<dbReference type="InterPro" id="IPR036942">
    <property type="entry name" value="Beta-barrel_TonB_sf"/>
</dbReference>
<evidence type="ECO:0000256" key="13">
    <source>
        <dbReference type="SAM" id="SignalP"/>
    </source>
</evidence>
<keyword evidence="8" id="KW-0675">Receptor</keyword>
<evidence type="ECO:0000259" key="15">
    <source>
        <dbReference type="Pfam" id="PF07715"/>
    </source>
</evidence>
<dbReference type="PANTHER" id="PTHR30069">
    <property type="entry name" value="TONB-DEPENDENT OUTER MEMBRANE RECEPTOR"/>
    <property type="match status" value="1"/>
</dbReference>
<sequence>MAVFRSMFPRCVMVTLLAAPGVASAESVPEGEDVVATSPEEGLTSEDEQRGSEASGEVETIASVTVSGRRAQPEFEAERSVSVIDEAELAARQSVSLGEALSEEPGVSLQATTRGSETVYVRGLVGPENLILVDGVRFNQSTFRTGPNQYLATLSPGALARVELLRGPGSVLYGSGAMGGVIELQPEAIPTQGSDIRVTLRGRTADLGRGFDLRGGWGTSKVGAMAGATMMSHDRLSVGSRGGEGIFLAAESEGEMLASDYEQRFYQGGMRLADEAGKTELELRYLHGAIEGAKRTDQLGLGQMREIDNSDDLVWATFRRDELGPLSELEVFGAYHRTDEQTARVKCTFGDDVPPSDELLRRCASLDDSLIGSRRRLRDTVQTFGGGFRVELFPAERLRVLAGGEGYFDAVASRREDAAGGGGEFVLAARGNFADGSTYSTLGGYAHGEFSLWSDGARELVANGGARVEHARAFAPGVNATLGDVSFANTGVVGQLGLNLLVGQRYNIYANWSQGFRSPNLQETTVLGDTGNFFEVPNDELGPERSDTFEVGLKSRLPYLGQLRAGVFASLISDRITGVDGTYQGQSEVDGKQVRVRVNADQAYYYGLEAGLRSEAFFGVSLYGNLALIDGAVEASEPDASFEGGPLHGLFAGDRDWTTPRRLPPMQYLVGLSYSPLPEVQAALFVQGAGAQERLSSGDRRDYRICEVAPGQLAAEVGQECGGTPGWATLNLRASYRPLPLLELDLALTNLSDERYQHHGSGMLGAGRQALLSATLGF</sequence>